<comment type="caution">
    <text evidence="1">The sequence shown here is derived from an EMBL/GenBank/DDBJ whole genome shotgun (WGS) entry which is preliminary data.</text>
</comment>
<gene>
    <name evidence="1" type="ORF">DNU24_20060</name>
</gene>
<sequence>MIKRRVSDIYQYIRPGACVSQPVRLPPARRKRSVHEVREHLLAPLVLRTVLQTSKTHSVLSSTAGRRNGK</sequence>
<protein>
    <submittedName>
        <fullName evidence="1">Uncharacterized protein</fullName>
    </submittedName>
</protein>
<name>A0A5Y3XGB1_SALER</name>
<dbReference type="EMBL" id="AAIYKG010000026">
    <property type="protein sequence ID" value="ECJ4507918.1"/>
    <property type="molecule type" value="Genomic_DNA"/>
</dbReference>
<evidence type="ECO:0000313" key="1">
    <source>
        <dbReference type="EMBL" id="ECJ4507918.1"/>
    </source>
</evidence>
<organism evidence="1">
    <name type="scientific">Salmonella enterica subsp. salamae</name>
    <dbReference type="NCBI Taxonomy" id="59202"/>
    <lineage>
        <taxon>Bacteria</taxon>
        <taxon>Pseudomonadati</taxon>
        <taxon>Pseudomonadota</taxon>
        <taxon>Gammaproteobacteria</taxon>
        <taxon>Enterobacterales</taxon>
        <taxon>Enterobacteriaceae</taxon>
        <taxon>Salmonella</taxon>
    </lineage>
</organism>
<reference evidence="1" key="1">
    <citation type="submission" date="2018-06" db="EMBL/GenBank/DDBJ databases">
        <authorList>
            <person name="Ashton P.M."/>
            <person name="Dallman T."/>
            <person name="Nair S."/>
            <person name="De Pinna E."/>
            <person name="Peters T."/>
            <person name="Grant K."/>
        </authorList>
    </citation>
    <scope>NUCLEOTIDE SEQUENCE [LARGE SCALE GENOMIC DNA]</scope>
    <source>
        <strain evidence="1">318584</strain>
    </source>
</reference>
<proteinExistence type="predicted"/>
<accession>A0A5Y3XGB1</accession>
<dbReference type="AlphaFoldDB" id="A0A5Y3XGB1"/>
<dbReference type="Proteomes" id="UP000839747">
    <property type="component" value="Unassembled WGS sequence"/>
</dbReference>